<accession>A0ACB9SLJ5</accession>
<evidence type="ECO:0000313" key="2">
    <source>
        <dbReference type="Proteomes" id="UP001056778"/>
    </source>
</evidence>
<dbReference type="Proteomes" id="UP001056778">
    <property type="component" value="Chromosome 8"/>
</dbReference>
<protein>
    <submittedName>
        <fullName evidence="1">Uncharacterized protein</fullName>
    </submittedName>
</protein>
<dbReference type="EMBL" id="CM043022">
    <property type="protein sequence ID" value="KAI4455997.1"/>
    <property type="molecule type" value="Genomic_DNA"/>
</dbReference>
<proteinExistence type="predicted"/>
<keyword evidence="2" id="KW-1185">Reference proteome</keyword>
<name>A0ACB9SLJ5_HOLOL</name>
<organism evidence="1 2">
    <name type="scientific">Holotrichia oblita</name>
    <name type="common">Chafer beetle</name>
    <dbReference type="NCBI Taxonomy" id="644536"/>
    <lineage>
        <taxon>Eukaryota</taxon>
        <taxon>Metazoa</taxon>
        <taxon>Ecdysozoa</taxon>
        <taxon>Arthropoda</taxon>
        <taxon>Hexapoda</taxon>
        <taxon>Insecta</taxon>
        <taxon>Pterygota</taxon>
        <taxon>Neoptera</taxon>
        <taxon>Endopterygota</taxon>
        <taxon>Coleoptera</taxon>
        <taxon>Polyphaga</taxon>
        <taxon>Scarabaeiformia</taxon>
        <taxon>Scarabaeidae</taxon>
        <taxon>Melolonthinae</taxon>
        <taxon>Holotrichia</taxon>
    </lineage>
</organism>
<gene>
    <name evidence="1" type="ORF">MML48_8g00016475</name>
</gene>
<sequence>MSRKGLSDELLRQILEDGDFDDSDVHPIFEPDEEDSSTSSVSWYPASKPETESASSNECQFKKGRNEDTKKQHESCNRKMEMVEVPTKRFCFEIIIHSGIQYS</sequence>
<evidence type="ECO:0000313" key="1">
    <source>
        <dbReference type="EMBL" id="KAI4455997.1"/>
    </source>
</evidence>
<reference evidence="1" key="1">
    <citation type="submission" date="2022-04" db="EMBL/GenBank/DDBJ databases">
        <title>Chromosome-scale genome assembly of Holotrichia oblita Faldermann.</title>
        <authorList>
            <person name="Rongchong L."/>
        </authorList>
    </citation>
    <scope>NUCLEOTIDE SEQUENCE</scope>
    <source>
        <strain evidence="1">81SQS9</strain>
    </source>
</reference>
<comment type="caution">
    <text evidence="1">The sequence shown here is derived from an EMBL/GenBank/DDBJ whole genome shotgun (WGS) entry which is preliminary data.</text>
</comment>